<dbReference type="GO" id="GO:0005975">
    <property type="term" value="P:carbohydrate metabolic process"/>
    <property type="evidence" value="ECO:0007669"/>
    <property type="project" value="InterPro"/>
</dbReference>
<protein>
    <recommendedName>
        <fullName evidence="1">Mannosylglycerate hydrolase MGH1-like glycoside hydrolase domain-containing protein</fullName>
    </recommendedName>
</protein>
<dbReference type="InterPro" id="IPR054491">
    <property type="entry name" value="MGH1-like_GH"/>
</dbReference>
<dbReference type="InterPro" id="IPR012341">
    <property type="entry name" value="6hp_glycosidase-like_sf"/>
</dbReference>
<comment type="caution">
    <text evidence="2">The sequence shown here is derived from an EMBL/GenBank/DDBJ whole genome shotgun (WGS) entry which is preliminary data.</text>
</comment>
<reference evidence="2" key="1">
    <citation type="submission" date="2021-01" db="EMBL/GenBank/DDBJ databases">
        <title>Whole genome shotgun sequence of Rhizocola hellebori NBRC 109834.</title>
        <authorList>
            <person name="Komaki H."/>
            <person name="Tamura T."/>
        </authorList>
    </citation>
    <scope>NUCLEOTIDE SEQUENCE</scope>
    <source>
        <strain evidence="2">NBRC 109834</strain>
    </source>
</reference>
<feature type="domain" description="Mannosylglycerate hydrolase MGH1-like glycoside hydrolase" evidence="1">
    <location>
        <begin position="199"/>
        <end position="386"/>
    </location>
</feature>
<keyword evidence="3" id="KW-1185">Reference proteome</keyword>
<gene>
    <name evidence="2" type="ORF">Rhe02_38530</name>
</gene>
<evidence type="ECO:0000259" key="1">
    <source>
        <dbReference type="Pfam" id="PF22422"/>
    </source>
</evidence>
<dbReference type="EMBL" id="BONY01000021">
    <property type="protein sequence ID" value="GIH05786.1"/>
    <property type="molecule type" value="Genomic_DNA"/>
</dbReference>
<dbReference type="Proteomes" id="UP000612899">
    <property type="component" value="Unassembled WGS sequence"/>
</dbReference>
<accession>A0A8J3VH91</accession>
<dbReference type="Gene3D" id="1.50.10.10">
    <property type="match status" value="1"/>
</dbReference>
<dbReference type="InterPro" id="IPR008928">
    <property type="entry name" value="6-hairpin_glycosidase_sf"/>
</dbReference>
<evidence type="ECO:0000313" key="3">
    <source>
        <dbReference type="Proteomes" id="UP000612899"/>
    </source>
</evidence>
<dbReference type="Pfam" id="PF22422">
    <property type="entry name" value="MGH1-like_GH"/>
    <property type="match status" value="1"/>
</dbReference>
<proteinExistence type="predicted"/>
<sequence>MSTLEGEWDIRLAFWNLPRIKDSSAKVPPARDSLEGMSLHSGHALYDSAYAKATRDVQGNIVDGKLLAGRRWASVWTRDSSYAIDLGTGLGVPEIAKTTMRTKTSTDPLGEVWHQDSCRHFGGWPNLTDAIVGAVGAWSTYLASGDEEFLRWSYQVTGNSLARAERDAFDAGSGLFRGCSSFMESNSGYPFRFHSNGARVRRTKALSTNLLYHRGYTLAARMAEIFGEDPQPFADKARRLQESINLRLWVPAKGLYAYYENEHGRPSSRAEGLGAALAVLWGVADDERATQIFKNTHITGHGLPCLWPRYLAWLWHFNDANYYHNGMVWPFVQAYWARAAAARGQTAIFGNELAHLANLAGRATTFHEFYRPFTGKPDGSARQLWSAAGYLSMIHQGLFGMSFDTTGITFRPVRPAIFQRVVLRGFRYREMELNLEIDGVGDQMVSFAFDGHLHEPVIPLNLTGIHKVSILMGV</sequence>
<dbReference type="SUPFAM" id="SSF48208">
    <property type="entry name" value="Six-hairpin glycosidases"/>
    <property type="match status" value="1"/>
</dbReference>
<dbReference type="AlphaFoldDB" id="A0A8J3VH91"/>
<organism evidence="2 3">
    <name type="scientific">Rhizocola hellebori</name>
    <dbReference type="NCBI Taxonomy" id="1392758"/>
    <lineage>
        <taxon>Bacteria</taxon>
        <taxon>Bacillati</taxon>
        <taxon>Actinomycetota</taxon>
        <taxon>Actinomycetes</taxon>
        <taxon>Micromonosporales</taxon>
        <taxon>Micromonosporaceae</taxon>
        <taxon>Rhizocola</taxon>
    </lineage>
</organism>
<name>A0A8J3VH91_9ACTN</name>
<evidence type="ECO:0000313" key="2">
    <source>
        <dbReference type="EMBL" id="GIH05786.1"/>
    </source>
</evidence>